<dbReference type="Gramene" id="C.cajan_05628.t">
    <property type="protein sequence ID" value="C.cajan_05628.t"/>
    <property type="gene ID" value="C.cajan_05628"/>
</dbReference>
<dbReference type="Pfam" id="PF13456">
    <property type="entry name" value="RVT_3"/>
    <property type="match status" value="1"/>
</dbReference>
<dbReference type="PROSITE" id="PS50879">
    <property type="entry name" value="RNASE_H_1"/>
    <property type="match status" value="1"/>
</dbReference>
<feature type="domain" description="RNase H type-1" evidence="1">
    <location>
        <begin position="206"/>
        <end position="327"/>
    </location>
</feature>
<dbReference type="SUPFAM" id="SSF53098">
    <property type="entry name" value="Ribonuclease H-like"/>
    <property type="match status" value="1"/>
</dbReference>
<dbReference type="CDD" id="cd06222">
    <property type="entry name" value="RNase_H_like"/>
    <property type="match status" value="1"/>
</dbReference>
<evidence type="ECO:0000313" key="3">
    <source>
        <dbReference type="Proteomes" id="UP000075243"/>
    </source>
</evidence>
<dbReference type="EMBL" id="CM003604">
    <property type="protein sequence ID" value="KYP73155.1"/>
    <property type="molecule type" value="Genomic_DNA"/>
</dbReference>
<dbReference type="InterPro" id="IPR026960">
    <property type="entry name" value="RVT-Znf"/>
</dbReference>
<dbReference type="PANTHER" id="PTHR47723">
    <property type="entry name" value="OS05G0353850 PROTEIN"/>
    <property type="match status" value="1"/>
</dbReference>
<gene>
    <name evidence="2" type="ORF">KK1_005768</name>
</gene>
<name>A0A151U1J5_CAJCA</name>
<dbReference type="InterPro" id="IPR002156">
    <property type="entry name" value="RNaseH_domain"/>
</dbReference>
<dbReference type="GO" id="GO:0004523">
    <property type="term" value="F:RNA-DNA hybrid ribonuclease activity"/>
    <property type="evidence" value="ECO:0007669"/>
    <property type="project" value="InterPro"/>
</dbReference>
<proteinExistence type="predicted"/>
<dbReference type="GO" id="GO:0003676">
    <property type="term" value="F:nucleic acid binding"/>
    <property type="evidence" value="ECO:0007669"/>
    <property type="project" value="InterPro"/>
</dbReference>
<dbReference type="InterPro" id="IPR053151">
    <property type="entry name" value="RNase_H-like"/>
</dbReference>
<reference evidence="2 3" key="1">
    <citation type="journal article" date="2012" name="Nat. Biotechnol.">
        <title>Draft genome sequence of pigeonpea (Cajanus cajan), an orphan legume crop of resource-poor farmers.</title>
        <authorList>
            <person name="Varshney R.K."/>
            <person name="Chen W."/>
            <person name="Li Y."/>
            <person name="Bharti A.K."/>
            <person name="Saxena R.K."/>
            <person name="Schlueter J.A."/>
            <person name="Donoghue M.T."/>
            <person name="Azam S."/>
            <person name="Fan G."/>
            <person name="Whaley A.M."/>
            <person name="Farmer A.D."/>
            <person name="Sheridan J."/>
            <person name="Iwata A."/>
            <person name="Tuteja R."/>
            <person name="Penmetsa R.V."/>
            <person name="Wu W."/>
            <person name="Upadhyaya H.D."/>
            <person name="Yang S.P."/>
            <person name="Shah T."/>
            <person name="Saxena K.B."/>
            <person name="Michael T."/>
            <person name="McCombie W.R."/>
            <person name="Yang B."/>
            <person name="Zhang G."/>
            <person name="Yang H."/>
            <person name="Wang J."/>
            <person name="Spillane C."/>
            <person name="Cook D.R."/>
            <person name="May G.D."/>
            <person name="Xu X."/>
            <person name="Jackson S.A."/>
        </authorList>
    </citation>
    <scope>NUCLEOTIDE SEQUENCE [LARGE SCALE GENOMIC DNA]</scope>
    <source>
        <strain evidence="3">cv. Asha</strain>
    </source>
</reference>
<organism evidence="2 3">
    <name type="scientific">Cajanus cajan</name>
    <name type="common">Pigeon pea</name>
    <name type="synonym">Cajanus indicus</name>
    <dbReference type="NCBI Taxonomy" id="3821"/>
    <lineage>
        <taxon>Eukaryota</taxon>
        <taxon>Viridiplantae</taxon>
        <taxon>Streptophyta</taxon>
        <taxon>Embryophyta</taxon>
        <taxon>Tracheophyta</taxon>
        <taxon>Spermatophyta</taxon>
        <taxon>Magnoliopsida</taxon>
        <taxon>eudicotyledons</taxon>
        <taxon>Gunneridae</taxon>
        <taxon>Pentapetalae</taxon>
        <taxon>rosids</taxon>
        <taxon>fabids</taxon>
        <taxon>Fabales</taxon>
        <taxon>Fabaceae</taxon>
        <taxon>Papilionoideae</taxon>
        <taxon>50 kb inversion clade</taxon>
        <taxon>NPAAA clade</taxon>
        <taxon>indigoferoid/millettioid clade</taxon>
        <taxon>Phaseoleae</taxon>
        <taxon>Cajanus</taxon>
    </lineage>
</organism>
<sequence length="354" mass="39485">MSVGADEIQWGLTTDGLFTIRSAYASLSAFDSNPCAPIFKVLWKWQGTERIRLFLWRVAHESLMTNEARFGRDLTTSPICPICMQDVENTMHVLRDCIFARQVWSSIPRGSCISQPTGSNFQEWLIFHLTRSRTELMNWPLSFAITIDALWNRRNEVVFQQSSLSASQLVVKVTNCAKSIINSSTPFDAGAQSDYTRITRNWVCPPSGFIKLNGDGAVSYSGTSSCGGLIRNSRKLDRCSVIKAELWAITQGLRLIHLKKLVTHILIESDSLEAITLLRNGCPRQNECFDLVQEISELAASCETVSYLHIGREANLVADLLAKQCNIGEENLIIYDSPPSFIFRALAADLAGVI</sequence>
<dbReference type="PANTHER" id="PTHR47723:SF19">
    <property type="entry name" value="POLYNUCLEOTIDYL TRANSFERASE, RIBONUCLEASE H-LIKE SUPERFAMILY PROTEIN"/>
    <property type="match status" value="1"/>
</dbReference>
<dbReference type="InterPro" id="IPR044730">
    <property type="entry name" value="RNase_H-like_dom_plant"/>
</dbReference>
<protein>
    <submittedName>
        <fullName evidence="2">Ribonuclease H protein At1g65750 family</fullName>
    </submittedName>
</protein>
<dbReference type="AlphaFoldDB" id="A0A151U1J5"/>
<accession>A0A151U1J5</accession>
<dbReference type="OMA" id="WQGTERI"/>
<evidence type="ECO:0000259" key="1">
    <source>
        <dbReference type="PROSITE" id="PS50879"/>
    </source>
</evidence>
<dbReference type="Gene3D" id="3.30.420.10">
    <property type="entry name" value="Ribonuclease H-like superfamily/Ribonuclease H"/>
    <property type="match status" value="1"/>
</dbReference>
<evidence type="ECO:0000313" key="2">
    <source>
        <dbReference type="EMBL" id="KYP73155.1"/>
    </source>
</evidence>
<keyword evidence="3" id="KW-1185">Reference proteome</keyword>
<dbReference type="Proteomes" id="UP000075243">
    <property type="component" value="Chromosome 2"/>
</dbReference>
<dbReference type="InterPro" id="IPR036397">
    <property type="entry name" value="RNaseH_sf"/>
</dbReference>
<dbReference type="InterPro" id="IPR012337">
    <property type="entry name" value="RNaseH-like_sf"/>
</dbReference>
<dbReference type="Pfam" id="PF13966">
    <property type="entry name" value="zf-RVT"/>
    <property type="match status" value="1"/>
</dbReference>